<dbReference type="PANTHER" id="PTHR12810">
    <property type="entry name" value="MITOCHONDRIAL 28S RIBOSOMAL PROTEIN S29"/>
    <property type="match status" value="1"/>
</dbReference>
<name>A0A4S2N4M9_9PEZI</name>
<evidence type="ECO:0000256" key="8">
    <source>
        <dbReference type="SAM" id="MobiDB-lite"/>
    </source>
</evidence>
<dbReference type="Pfam" id="PF10236">
    <property type="entry name" value="DAP3"/>
    <property type="match status" value="1"/>
</dbReference>
<dbReference type="EMBL" id="ML220113">
    <property type="protein sequence ID" value="TGZ84056.1"/>
    <property type="molecule type" value="Genomic_DNA"/>
</dbReference>
<dbReference type="InterPro" id="IPR019368">
    <property type="entry name" value="Ribosomal_mS29"/>
</dbReference>
<dbReference type="GO" id="GO:0003735">
    <property type="term" value="F:structural constituent of ribosome"/>
    <property type="evidence" value="ECO:0007669"/>
    <property type="project" value="TreeGrafter"/>
</dbReference>
<evidence type="ECO:0000256" key="6">
    <source>
        <dbReference type="ARBA" id="ARBA00023274"/>
    </source>
</evidence>
<keyword evidence="5" id="KW-0496">Mitochondrion</keyword>
<keyword evidence="6" id="KW-0687">Ribonucleoprotein</keyword>
<dbReference type="InParanoid" id="A0A4S2N4M9"/>
<evidence type="ECO:0000256" key="4">
    <source>
        <dbReference type="ARBA" id="ARBA00022980"/>
    </source>
</evidence>
<keyword evidence="4" id="KW-0689">Ribosomal protein</keyword>
<evidence type="ECO:0000256" key="5">
    <source>
        <dbReference type="ARBA" id="ARBA00023128"/>
    </source>
</evidence>
<dbReference type="STRING" id="341454.A0A4S2N4M9"/>
<evidence type="ECO:0000313" key="9">
    <source>
        <dbReference type="EMBL" id="TGZ84056.1"/>
    </source>
</evidence>
<sequence length="443" mass="49189">MPPRLPLTAVSSPLLRPILPVPRRLFSITSTLLAGPPKAKAAEGAKKQSYGKKKNTKDESRKGAYAIGERRGIRTRIVLSNTNAQPLDTPPLTPDLSNITEAAGNLFAFPEEEVDKLRTLRAFFRTQDWRLFARPSSVLRRQAMEIGSTMDSFDPVTRRIILDGYKGSGKSVMLLQLMTWALQKGWIVINIPNAQELVIGHTDYEFDPASGKWTHPSYTSHMLTQRIAKVNATALANLSLTTTVKLGRNEYAAGTPLLTAVSSAGRDFAAATDTLRFLLSELQNNPETPKVLFAVENFNLFQIPTVYRDPDFKIIHPHDFALPSLFNELLRGERKFHNGGLVMGVTSRTIAPRAEAFELFLRGEEIGPYSKADRRIHEGLRGAEVMEMSGMDGEEAASLLEYCRDTGLLKVDEVEEGLIREKLLLSSGLPKEIVKSCVRIARC</sequence>
<keyword evidence="10" id="KW-1185">Reference proteome</keyword>
<proteinExistence type="inferred from homology"/>
<feature type="region of interest" description="Disordered" evidence="8">
    <location>
        <begin position="37"/>
        <end position="63"/>
    </location>
</feature>
<evidence type="ECO:0000256" key="2">
    <source>
        <dbReference type="ARBA" id="ARBA00009863"/>
    </source>
</evidence>
<reference evidence="9 10" key="1">
    <citation type="submission" date="2019-04" db="EMBL/GenBank/DDBJ databases">
        <title>Comparative genomics and transcriptomics to analyze fruiting body development in filamentous ascomycetes.</title>
        <authorList>
            <consortium name="DOE Joint Genome Institute"/>
            <person name="Lutkenhaus R."/>
            <person name="Traeger S."/>
            <person name="Breuer J."/>
            <person name="Kuo A."/>
            <person name="Lipzen A."/>
            <person name="Pangilinan J."/>
            <person name="Dilworth D."/>
            <person name="Sandor L."/>
            <person name="Poggeler S."/>
            <person name="Barry K."/>
            <person name="Grigoriev I.V."/>
            <person name="Nowrousian M."/>
        </authorList>
    </citation>
    <scope>NUCLEOTIDE SEQUENCE [LARGE SCALE GENOMIC DNA]</scope>
    <source>
        <strain evidence="9 10">CBS 389.68</strain>
    </source>
</reference>
<dbReference type="GO" id="GO:0005763">
    <property type="term" value="C:mitochondrial small ribosomal subunit"/>
    <property type="evidence" value="ECO:0007669"/>
    <property type="project" value="TreeGrafter"/>
</dbReference>
<evidence type="ECO:0000256" key="1">
    <source>
        <dbReference type="ARBA" id="ARBA00004173"/>
    </source>
</evidence>
<dbReference type="FunCoup" id="A0A4S2N4M9">
    <property type="interactions" value="90"/>
</dbReference>
<dbReference type="OrthoDB" id="274828at2759"/>
<keyword evidence="3" id="KW-0809">Transit peptide</keyword>
<comment type="similarity">
    <text evidence="2">Belongs to the mitochondrion-specific ribosomal protein mS29 family.</text>
</comment>
<evidence type="ECO:0000256" key="7">
    <source>
        <dbReference type="ARBA" id="ARBA00035140"/>
    </source>
</evidence>
<organism evidence="9 10">
    <name type="scientific">Ascodesmis nigricans</name>
    <dbReference type="NCBI Taxonomy" id="341454"/>
    <lineage>
        <taxon>Eukaryota</taxon>
        <taxon>Fungi</taxon>
        <taxon>Dikarya</taxon>
        <taxon>Ascomycota</taxon>
        <taxon>Pezizomycotina</taxon>
        <taxon>Pezizomycetes</taxon>
        <taxon>Pezizales</taxon>
        <taxon>Ascodesmidaceae</taxon>
        <taxon>Ascodesmis</taxon>
    </lineage>
</organism>
<protein>
    <recommendedName>
        <fullName evidence="7">Small ribosomal subunit protein mS29</fullName>
    </recommendedName>
</protein>
<accession>A0A4S2N4M9</accession>
<evidence type="ECO:0000313" key="10">
    <source>
        <dbReference type="Proteomes" id="UP000298138"/>
    </source>
</evidence>
<evidence type="ECO:0000256" key="3">
    <source>
        <dbReference type="ARBA" id="ARBA00022946"/>
    </source>
</evidence>
<dbReference type="Proteomes" id="UP000298138">
    <property type="component" value="Unassembled WGS sequence"/>
</dbReference>
<dbReference type="PANTHER" id="PTHR12810:SF0">
    <property type="entry name" value="SMALL RIBOSOMAL SUBUNIT PROTEIN MS29"/>
    <property type="match status" value="1"/>
</dbReference>
<gene>
    <name evidence="9" type="ORF">EX30DRAFT_338620</name>
</gene>
<dbReference type="AlphaFoldDB" id="A0A4S2N4M9"/>
<comment type="subcellular location">
    <subcellularLocation>
        <location evidence="1">Mitochondrion</location>
    </subcellularLocation>
</comment>